<evidence type="ECO:0000313" key="3">
    <source>
        <dbReference type="WBParaSite" id="nRc.2.0.1.t19145-RA"/>
    </source>
</evidence>
<feature type="compositionally biased region" description="Basic and acidic residues" evidence="1">
    <location>
        <begin position="1"/>
        <end position="12"/>
    </location>
</feature>
<protein>
    <submittedName>
        <fullName evidence="3">Uncharacterized protein</fullName>
    </submittedName>
</protein>
<sequence>MGPMDGGERVRESGAIQRKSCGSAGRGIKRFLGEADGGSQSTATGVNSYGRVTVTGNVKNAGGENMQIYLTGSERS</sequence>
<evidence type="ECO:0000313" key="2">
    <source>
        <dbReference type="Proteomes" id="UP000887565"/>
    </source>
</evidence>
<evidence type="ECO:0000256" key="1">
    <source>
        <dbReference type="SAM" id="MobiDB-lite"/>
    </source>
</evidence>
<feature type="region of interest" description="Disordered" evidence="1">
    <location>
        <begin position="1"/>
        <end position="49"/>
    </location>
</feature>
<dbReference type="Proteomes" id="UP000887565">
    <property type="component" value="Unplaced"/>
</dbReference>
<accession>A0A915IYF9</accession>
<dbReference type="AlphaFoldDB" id="A0A915IYF9"/>
<proteinExistence type="predicted"/>
<name>A0A915IYF9_ROMCU</name>
<organism evidence="2 3">
    <name type="scientific">Romanomermis culicivorax</name>
    <name type="common">Nematode worm</name>
    <dbReference type="NCBI Taxonomy" id="13658"/>
    <lineage>
        <taxon>Eukaryota</taxon>
        <taxon>Metazoa</taxon>
        <taxon>Ecdysozoa</taxon>
        <taxon>Nematoda</taxon>
        <taxon>Enoplea</taxon>
        <taxon>Dorylaimia</taxon>
        <taxon>Mermithida</taxon>
        <taxon>Mermithoidea</taxon>
        <taxon>Mermithidae</taxon>
        <taxon>Romanomermis</taxon>
    </lineage>
</organism>
<feature type="compositionally biased region" description="Polar residues" evidence="1">
    <location>
        <begin position="38"/>
        <end position="47"/>
    </location>
</feature>
<reference evidence="3" key="1">
    <citation type="submission" date="2022-11" db="UniProtKB">
        <authorList>
            <consortium name="WormBaseParasite"/>
        </authorList>
    </citation>
    <scope>IDENTIFICATION</scope>
</reference>
<keyword evidence="2" id="KW-1185">Reference proteome</keyword>
<dbReference type="WBParaSite" id="nRc.2.0.1.t19145-RA">
    <property type="protein sequence ID" value="nRc.2.0.1.t19145-RA"/>
    <property type="gene ID" value="nRc.2.0.1.g19145"/>
</dbReference>